<comment type="caution">
    <text evidence="1">The sequence shown here is derived from an EMBL/GenBank/DDBJ whole genome shotgun (WGS) entry which is preliminary data.</text>
</comment>
<dbReference type="EMBL" id="VOFY01000011">
    <property type="protein sequence ID" value="KAA8588367.1"/>
    <property type="molecule type" value="Genomic_DNA"/>
</dbReference>
<dbReference type="Proteomes" id="UP000327493">
    <property type="component" value="Chromosome 11"/>
</dbReference>
<reference evidence="1 2" key="1">
    <citation type="submission" date="2019-08" db="EMBL/GenBank/DDBJ databases">
        <title>A chromosome-level genome assembly, high-density linkage maps, and genome scans reveal the genomic architecture of hybrid incompatibilities underlying speciation via character displacement in darters (Percidae: Etheostominae).</title>
        <authorList>
            <person name="Moran R.L."/>
            <person name="Catchen J.M."/>
            <person name="Fuller R.C."/>
        </authorList>
    </citation>
    <scope>NUCLEOTIDE SEQUENCE [LARGE SCALE GENOMIC DNA]</scope>
    <source>
        <strain evidence="1">EspeVRDwgs_2016</strain>
        <tissue evidence="1">Muscle</tissue>
    </source>
</reference>
<proteinExistence type="predicted"/>
<sequence>MYVFMHAVKGTPFETPDQEKPALLTHWDSLTTACSSRHLKVLHHLPNHPILPGKFLHKVRHHTPSS</sequence>
<evidence type="ECO:0000313" key="2">
    <source>
        <dbReference type="Proteomes" id="UP000327493"/>
    </source>
</evidence>
<keyword evidence="2" id="KW-1185">Reference proteome</keyword>
<protein>
    <submittedName>
        <fullName evidence="1">Uncharacterized protein</fullName>
    </submittedName>
</protein>
<evidence type="ECO:0000313" key="1">
    <source>
        <dbReference type="EMBL" id="KAA8588367.1"/>
    </source>
</evidence>
<gene>
    <name evidence="1" type="ORF">FQN60_001561</name>
</gene>
<name>A0A5J5D2X1_9PERO</name>
<accession>A0A5J5D2X1</accession>
<organism evidence="1 2">
    <name type="scientific">Etheostoma spectabile</name>
    <name type="common">orangethroat darter</name>
    <dbReference type="NCBI Taxonomy" id="54343"/>
    <lineage>
        <taxon>Eukaryota</taxon>
        <taxon>Metazoa</taxon>
        <taxon>Chordata</taxon>
        <taxon>Craniata</taxon>
        <taxon>Vertebrata</taxon>
        <taxon>Euteleostomi</taxon>
        <taxon>Actinopterygii</taxon>
        <taxon>Neopterygii</taxon>
        <taxon>Teleostei</taxon>
        <taxon>Neoteleostei</taxon>
        <taxon>Acanthomorphata</taxon>
        <taxon>Eupercaria</taxon>
        <taxon>Perciformes</taxon>
        <taxon>Percoidei</taxon>
        <taxon>Percidae</taxon>
        <taxon>Etheostomatinae</taxon>
        <taxon>Etheostoma</taxon>
    </lineage>
</organism>
<dbReference type="AlphaFoldDB" id="A0A5J5D2X1"/>